<accession>A0A7J7DHU3</accession>
<feature type="region of interest" description="Disordered" evidence="1">
    <location>
        <begin position="78"/>
        <end position="104"/>
    </location>
</feature>
<evidence type="ECO:0000313" key="3">
    <source>
        <dbReference type="Proteomes" id="UP000593562"/>
    </source>
</evidence>
<dbReference type="InParanoid" id="A0A7J7DHU3"/>
<keyword evidence="3" id="KW-1185">Reference proteome</keyword>
<comment type="caution">
    <text evidence="2">The sequence shown here is derived from an EMBL/GenBank/DDBJ whole genome shotgun (WGS) entry which is preliminary data.</text>
</comment>
<organism evidence="2 3">
    <name type="scientific">Tripterygium wilfordii</name>
    <name type="common">Thunder God vine</name>
    <dbReference type="NCBI Taxonomy" id="458696"/>
    <lineage>
        <taxon>Eukaryota</taxon>
        <taxon>Viridiplantae</taxon>
        <taxon>Streptophyta</taxon>
        <taxon>Embryophyta</taxon>
        <taxon>Tracheophyta</taxon>
        <taxon>Spermatophyta</taxon>
        <taxon>Magnoliopsida</taxon>
        <taxon>eudicotyledons</taxon>
        <taxon>Gunneridae</taxon>
        <taxon>Pentapetalae</taxon>
        <taxon>rosids</taxon>
        <taxon>fabids</taxon>
        <taxon>Celastrales</taxon>
        <taxon>Celastraceae</taxon>
        <taxon>Tripterygium</taxon>
    </lineage>
</organism>
<feature type="compositionally biased region" description="Polar residues" evidence="1">
    <location>
        <begin position="78"/>
        <end position="91"/>
    </location>
</feature>
<sequence length="132" mass="14720">MFSFTPFDFTIGVQGDYNPPFDNCEKEKVAMKGKQDLFSEDLAQQIGHSMELMEAPSQCCQQLGALFEFFPRPQPQPIQKTTNFLTSQTGSDHQEPGNEISPPLPYSLSSLELLMNYGSGVEKLTGKQFGKC</sequence>
<proteinExistence type="predicted"/>
<protein>
    <submittedName>
        <fullName evidence="2">Putative DELLA protein RGL2</fullName>
    </submittedName>
</protein>
<dbReference type="EMBL" id="JAAARO010000006">
    <property type="protein sequence ID" value="KAF5745922.1"/>
    <property type="molecule type" value="Genomic_DNA"/>
</dbReference>
<reference evidence="2 3" key="1">
    <citation type="journal article" date="2020" name="Nat. Commun.">
        <title>Genome of Tripterygium wilfordii and identification of cytochrome P450 involved in triptolide biosynthesis.</title>
        <authorList>
            <person name="Tu L."/>
            <person name="Su P."/>
            <person name="Zhang Z."/>
            <person name="Gao L."/>
            <person name="Wang J."/>
            <person name="Hu T."/>
            <person name="Zhou J."/>
            <person name="Zhang Y."/>
            <person name="Zhao Y."/>
            <person name="Liu Y."/>
            <person name="Song Y."/>
            <person name="Tong Y."/>
            <person name="Lu Y."/>
            <person name="Yang J."/>
            <person name="Xu C."/>
            <person name="Jia M."/>
            <person name="Peters R.J."/>
            <person name="Huang L."/>
            <person name="Gao W."/>
        </authorList>
    </citation>
    <scope>NUCLEOTIDE SEQUENCE [LARGE SCALE GENOMIC DNA]</scope>
    <source>
        <strain evidence="3">cv. XIE 37</strain>
        <tissue evidence="2">Leaf</tissue>
    </source>
</reference>
<gene>
    <name evidence="2" type="ORF">HS088_TW06G00087</name>
</gene>
<evidence type="ECO:0000256" key="1">
    <source>
        <dbReference type="SAM" id="MobiDB-lite"/>
    </source>
</evidence>
<name>A0A7J7DHU3_TRIWF</name>
<evidence type="ECO:0000313" key="2">
    <source>
        <dbReference type="EMBL" id="KAF5745922.1"/>
    </source>
</evidence>
<dbReference type="AlphaFoldDB" id="A0A7J7DHU3"/>
<dbReference type="Proteomes" id="UP000593562">
    <property type="component" value="Unassembled WGS sequence"/>
</dbReference>